<organism evidence="6 7">
    <name type="scientific">Slackia exigua (strain ATCC 700122 / DSM 15923 / CIP 105133 / JCM 11022 / KCTC 5966 / S-7)</name>
    <dbReference type="NCBI Taxonomy" id="649764"/>
    <lineage>
        <taxon>Bacteria</taxon>
        <taxon>Bacillati</taxon>
        <taxon>Actinomycetota</taxon>
        <taxon>Coriobacteriia</taxon>
        <taxon>Eggerthellales</taxon>
        <taxon>Eggerthellaceae</taxon>
        <taxon>Slackia</taxon>
    </lineage>
</organism>
<keyword evidence="3" id="KW-0812">Transmembrane</keyword>
<evidence type="ECO:0000256" key="3">
    <source>
        <dbReference type="SAM" id="Phobius"/>
    </source>
</evidence>
<sequence length="2350" mass="236689">MQLIKTDKTALFAALLSLFMLAASPSMALASDVTIDFGDADKDYTADNPSDVYYVRGESHDHNLTVKGGTEDDPIVVHLQNLLLDMSDEDKSAVNVESGSYAKFVLDDGCTATLKGGARRGFAIDGYGRAALRTAGSHVTITGPGTLNAHGRDDSKNGTSGSDGGAGIGGSHNEGCGALVISDVDGAPTINAHGSGQAAAIGTGDDYKSGNGDAHWDENDSIVITGGTVDADVPEQDGAAIGTGRDSDLGSIKITGAPVVTAKTTHEDAAAIGAAYKGSVGSIEIDITGGSISATAEGDDSAGIGASDGSPKDDGRVGSISITTSGTASVTARAHEEAAGIGLTVGAKLGTITISAKGESTITAHGGESGAGIGGAAGNYPTGKSPIKISTADSATINAQGGENGAGIGSGNGESGDIEIAMDGGTINAKGTNDGAGIGSGNDESGTISISGTGTIHAEGDDYASGIGSADAESAGAITIEGAAGVRKLIVHAASYRNSGNDHPDCCAAIGGGSGHVGDITLKNATITATPSTHAAAIGTAEHGDIEKITIDNCAIETQERDKDGYAITNGKGRQVGIGATGQRSDVGSISLSDTDYVGTCIGVGYHGDVRAITITDSNITATPVQPVLAKNDEGEAATGIGAGLEGSAGSIAITGSTVVANGISGGPGIGNGGALNEAASDITAIHNGSTDSITIRDSTVTATGSVGGESKVQAPPPDKGIWVYYIAASPGIGCGGNSHVDKIAIKGSTVTSTAGNDKYKGAAGIGAGSFANCGPIEISDSTVVATGKHTGAGIGSGGIDTRMLDVYDISEGIANIIKTAGIKTSTISIADSNVTARGGSYGGAGIGGARNGSVDGDITIADSVVDAKGGGDGAGIGTGCRETAVTGSLYMDHTIAISGASQVTATGGDRSAGIGGSFGAAVKTIDISLTTVQDPEVSSNHGFTNFVKATGGRGAAGIGSGAATEGAVQPGSEGVSVAVSGGYVYAKGGGIGAGAAGAGPGIGVGAARSGKSHSDRINGFTVIGGYIEAVAGGSGADDIGCGVGTENKGTGVWNVTGGTILADTWNVDSPIIDGGSISAQLTGAKNSADERVHRTTLKAIAPNVPVDPDGIATAAHYGTNDMYSHFDSARVWSYLPASDADAQHATLHYSRFGDGIPESEYFWGTTKTDGSGWLKTGGTAEFIPLSKKITVGNPFTLSLDDASLGDTGWTFTSTGAARVANAASTASPGASVDMAATAAGPYTVTAESTAADQDDERYWNHTATYTGNVEAIDTFISFMDSPSKTYDGQPAVHPEVYTNSPGDVRLSYRGHTATDKTYNAVVPPTEAGDYTVTAQVAASGNYSEASISEDFVISPAPTTVVLTAHESGAASTVTATVSGLHEAAGSVTFTVEGSTETRVVDVATATGTTYTAQFTVENVPAGTYKVSATFASPNYVTSQTERTFDKEKSIRTIDVDSSYRKTYGDADFKLSAQAVPATDHDMWTYEVVDDGKEAVVAVDDQGNVSIKHAGRALVKVTLTDGTGDLYEPVEATVEIDVAKKEIIVASQLMDEAGGAPQTSVVYGSIPTDPSRYVLSIGNATDAEAARIRDALAAQPLDAATPADTAVVKIARRTAGAGGGGASTTYDLADYRLTLTQARVQVAKRNVVISAADATGVYGGAEPAYALTYDADLPANRQADAGMASFDTVAGVFTTAPAVSGPDGFADLDAGTYEGEITAVGGESANYNVTFAPGTLTVAPASLRDASRVSVGQVEPVVYNGRAHAVAESDIQVTDVKAGASSASPLSESDYDVTVAGDATNAGTARAVVTGTGNYTGSVVRKLEILPAELTIKTPSAARLYDGSALTAEGSMSGLAAGETATFKTTGTQTEVGSSPNSYKLTWDGTANRMNYRTNVDVGTLTVLENDISNLDVIVPDDVTYDGRPHEQAMTVTGEGGRVLAAGTDYTLSYDGDTTNAGSVTVTATGAGAYTGEVSATYKIKPARLLIETTSATKAYDGSPLVGSASMEGLIGSETATLAATGTLTDPGSTLDTYTLTWDGTAKEQNYRIREKIGTLTVETSDALTVTAGNYSAVYDGRIHTAECTANVDGATFEYSVDGGDTWSATAPSIKDVGEVDYAVRASAFGYNAKTAEGTLVVTAPDEPVNVVVAADNLVKPVGAKDPEFTAQVVGTLGSDTVEYEFSREEGETEGVYRITVTGESVQGVYNVVYVPGTLTITNDGLPMRTITFDLDGGTLNGSEDPIVWQVREGQAITLPEAPIRDGYRFVEWHGSSYQPGDEYQVEGDHTFTAVWRAQAPAAAGDQAAQRATKIVATGDTTPIAALALGAIAALAIIIGAASSKRACATHTLG</sequence>
<evidence type="ECO:0000256" key="2">
    <source>
        <dbReference type="SAM" id="MobiDB-lite"/>
    </source>
</evidence>
<dbReference type="Pfam" id="PF09479">
    <property type="entry name" value="Flg_new"/>
    <property type="match status" value="1"/>
</dbReference>
<comment type="caution">
    <text evidence="6">The sequence shown here is derived from an EMBL/GenBank/DDBJ whole genome shotgun (WGS) entry which is preliminary data.</text>
</comment>
<dbReference type="OrthoDB" id="3196290at2"/>
<feature type="signal peptide" evidence="4">
    <location>
        <begin position="1"/>
        <end position="28"/>
    </location>
</feature>
<feature type="region of interest" description="Disordered" evidence="2">
    <location>
        <begin position="142"/>
        <end position="169"/>
    </location>
</feature>
<reference evidence="6" key="1">
    <citation type="submission" date="2009-10" db="EMBL/GenBank/DDBJ databases">
        <authorList>
            <person name="Weinstock G."/>
            <person name="Sodergren E."/>
            <person name="Clifton S."/>
            <person name="Fulton L."/>
            <person name="Fulton B."/>
            <person name="Courtney L."/>
            <person name="Fronick C."/>
            <person name="Harrison M."/>
            <person name="Strong C."/>
            <person name="Farmer C."/>
            <person name="Delahaunty K."/>
            <person name="Markovic C."/>
            <person name="Hall O."/>
            <person name="Minx P."/>
            <person name="Tomlinson C."/>
            <person name="Mitreva M."/>
            <person name="Nelson J."/>
            <person name="Hou S."/>
            <person name="Wollam A."/>
            <person name="Pepin K.H."/>
            <person name="Johnson M."/>
            <person name="Bhonagiri V."/>
            <person name="Nash W.E."/>
            <person name="Warren W."/>
            <person name="Chinwalla A."/>
            <person name="Mardis E.R."/>
            <person name="Wilson R.K."/>
        </authorList>
    </citation>
    <scope>NUCLEOTIDE SEQUENCE [LARGE SCALE GENOMIC DNA]</scope>
    <source>
        <strain evidence="6">ATCC 700122</strain>
    </source>
</reference>
<proteinExistence type="predicted"/>
<keyword evidence="3" id="KW-1133">Transmembrane helix</keyword>
<feature type="compositionally biased region" description="Low complexity" evidence="2">
    <location>
        <begin position="445"/>
        <end position="454"/>
    </location>
</feature>
<protein>
    <submittedName>
        <fullName evidence="6">Hydroxyneurosporene synthase (CrtC)</fullName>
    </submittedName>
</protein>
<dbReference type="HOGENOM" id="CLU_229758_0_0_11"/>
<feature type="transmembrane region" description="Helical" evidence="3">
    <location>
        <begin position="2320"/>
        <end position="2338"/>
    </location>
</feature>
<dbReference type="EMBL" id="ACUX02000016">
    <property type="protein sequence ID" value="EEZ60733.1"/>
    <property type="molecule type" value="Genomic_DNA"/>
</dbReference>
<dbReference type="RefSeq" id="WP_006362800.1">
    <property type="nucleotide sequence ID" value="NZ_GG700631.1"/>
</dbReference>
<feature type="chain" id="PRO_5039646622" evidence="4">
    <location>
        <begin position="29"/>
        <end position="2350"/>
    </location>
</feature>
<dbReference type="InterPro" id="IPR006626">
    <property type="entry name" value="PbH1"/>
</dbReference>
<dbReference type="InterPro" id="IPR042229">
    <property type="entry name" value="Listeria/Bacterioides_rpt_sf"/>
</dbReference>
<dbReference type="eggNOG" id="COG2982">
    <property type="taxonomic scope" value="Bacteria"/>
</dbReference>
<feature type="region of interest" description="Disordered" evidence="2">
    <location>
        <begin position="398"/>
        <end position="420"/>
    </location>
</feature>
<feature type="region of interest" description="Disordered" evidence="2">
    <location>
        <begin position="294"/>
        <end position="321"/>
    </location>
</feature>
<dbReference type="SMART" id="SM00710">
    <property type="entry name" value="PbH1"/>
    <property type="match status" value="7"/>
</dbReference>
<evidence type="ECO:0000313" key="7">
    <source>
        <dbReference type="Proteomes" id="UP000006001"/>
    </source>
</evidence>
<feature type="domain" description="MBG" evidence="5">
    <location>
        <begin position="1648"/>
        <end position="1737"/>
    </location>
</feature>
<evidence type="ECO:0000313" key="6">
    <source>
        <dbReference type="EMBL" id="EEZ60733.1"/>
    </source>
</evidence>
<dbReference type="Proteomes" id="UP000006001">
    <property type="component" value="Unassembled WGS sequence"/>
</dbReference>
<dbReference type="GeneID" id="85008338"/>
<feature type="compositionally biased region" description="Gly residues" evidence="2">
    <location>
        <begin position="402"/>
        <end position="414"/>
    </location>
</feature>
<keyword evidence="3" id="KW-0472">Membrane</keyword>
<dbReference type="Pfam" id="PF18676">
    <property type="entry name" value="MBG_2"/>
    <property type="match status" value="2"/>
</dbReference>
<dbReference type="InterPro" id="IPR013378">
    <property type="entry name" value="InlB-like_B-rpt"/>
</dbReference>
<evidence type="ECO:0000256" key="4">
    <source>
        <dbReference type="SAM" id="SignalP"/>
    </source>
</evidence>
<evidence type="ECO:0000259" key="5">
    <source>
        <dbReference type="Pfam" id="PF18676"/>
    </source>
</evidence>
<keyword evidence="4" id="KW-0732">Signal</keyword>
<dbReference type="GO" id="GO:0030313">
    <property type="term" value="C:cell envelope"/>
    <property type="evidence" value="ECO:0007669"/>
    <property type="project" value="UniProtKB-SubCell"/>
</dbReference>
<name>D0WI66_SLAES</name>
<evidence type="ECO:0000256" key="1">
    <source>
        <dbReference type="ARBA" id="ARBA00004196"/>
    </source>
</evidence>
<gene>
    <name evidence="6" type="ORF">HMPREF0762_01538</name>
</gene>
<dbReference type="Gene3D" id="2.60.40.4270">
    <property type="entry name" value="Listeria-Bacteroides repeat domain"/>
    <property type="match status" value="1"/>
</dbReference>
<comment type="subcellular location">
    <subcellularLocation>
        <location evidence="1">Cell envelope</location>
    </subcellularLocation>
</comment>
<keyword evidence="7" id="KW-1185">Reference proteome</keyword>
<accession>D0WI66</accession>
<feature type="domain" description="MBG" evidence="5">
    <location>
        <begin position="2148"/>
        <end position="2216"/>
    </location>
</feature>
<dbReference type="InterPro" id="IPR041286">
    <property type="entry name" value="MBG_2"/>
</dbReference>
<feature type="region of interest" description="Disordered" evidence="2">
    <location>
        <begin position="432"/>
        <end position="454"/>
    </location>
</feature>
<dbReference type="STRING" id="649764.HMPREF0762_01538"/>